<feature type="region of interest" description="Disordered" evidence="1">
    <location>
        <begin position="284"/>
        <end position="311"/>
    </location>
</feature>
<sequence>MEHETTTAEERGNVNSNTPSIEMSEKRISMGINVSILVILTIFGVLLSLPLRLLLNTNYYSRDEIVAASNETSVQATGNSTVEEEITIPFDHRRLKRCPRFEYENTLKYIFKSDYDGNCTYDTGTSFATIGNDWVEENIGGKEEEEEEEESLKKDGNEERNEEGTGTRILREIGKSDNKTDKVEESGEDRRSKSVLVAGHILVTMLLISAIAALVEVLRIRFARDKDSSKAGSISRKTSTIELPIQRRFLPRYPIKSTKSFEMHRSAFRLLGARPPPLIRRSSFPIQQSKQSSGSVSGTPNNRISRRQSAESDEEIGVLINALHHRTRLIRRH</sequence>
<reference evidence="3 4" key="1">
    <citation type="submission" date="2014-07" db="EMBL/GenBank/DDBJ databases">
        <title>Genomic and transcriptomic analysis on Apis cerana provide comprehensive insights into honey bee biology.</title>
        <authorList>
            <person name="Diao Q."/>
            <person name="Sun L."/>
            <person name="Zheng H."/>
            <person name="Zheng H."/>
            <person name="Xu S."/>
            <person name="Wang S."/>
            <person name="Zeng Z."/>
            <person name="Hu F."/>
            <person name="Su S."/>
            <person name="Wu J."/>
        </authorList>
    </citation>
    <scope>NUCLEOTIDE SEQUENCE [LARGE SCALE GENOMIC DNA]</scope>
    <source>
        <tissue evidence="3">Pupae without intestine</tissue>
    </source>
</reference>
<keyword evidence="2" id="KW-0472">Membrane</keyword>
<proteinExistence type="predicted"/>
<evidence type="ECO:0000256" key="1">
    <source>
        <dbReference type="SAM" id="MobiDB-lite"/>
    </source>
</evidence>
<accession>A0A2A3EIL8</accession>
<dbReference type="Proteomes" id="UP000242457">
    <property type="component" value="Unassembled WGS sequence"/>
</dbReference>
<feature type="region of interest" description="Disordered" evidence="1">
    <location>
        <begin position="1"/>
        <end position="20"/>
    </location>
</feature>
<dbReference type="EMBL" id="KZ288230">
    <property type="protein sequence ID" value="PBC31625.1"/>
    <property type="molecule type" value="Genomic_DNA"/>
</dbReference>
<dbReference type="AlphaFoldDB" id="A0A2A3EIL8"/>
<feature type="region of interest" description="Disordered" evidence="1">
    <location>
        <begin position="139"/>
        <end position="190"/>
    </location>
</feature>
<name>A0A2A3EIL8_APICC</name>
<feature type="compositionally biased region" description="Basic and acidic residues" evidence="1">
    <location>
        <begin position="151"/>
        <end position="190"/>
    </location>
</feature>
<feature type="transmembrane region" description="Helical" evidence="2">
    <location>
        <begin position="30"/>
        <end position="51"/>
    </location>
</feature>
<evidence type="ECO:0000256" key="2">
    <source>
        <dbReference type="SAM" id="Phobius"/>
    </source>
</evidence>
<evidence type="ECO:0000313" key="3">
    <source>
        <dbReference type="EMBL" id="PBC31625.1"/>
    </source>
</evidence>
<protein>
    <submittedName>
        <fullName evidence="3">Uncharacterized protein</fullName>
    </submittedName>
</protein>
<keyword evidence="4" id="KW-1185">Reference proteome</keyword>
<feature type="compositionally biased region" description="Basic and acidic residues" evidence="1">
    <location>
        <begin position="1"/>
        <end position="12"/>
    </location>
</feature>
<keyword evidence="2" id="KW-1133">Transmembrane helix</keyword>
<gene>
    <name evidence="3" type="ORF">APICC_06653</name>
</gene>
<organism evidence="3 4">
    <name type="scientific">Apis cerana cerana</name>
    <name type="common">Oriental honeybee</name>
    <dbReference type="NCBI Taxonomy" id="94128"/>
    <lineage>
        <taxon>Eukaryota</taxon>
        <taxon>Metazoa</taxon>
        <taxon>Ecdysozoa</taxon>
        <taxon>Arthropoda</taxon>
        <taxon>Hexapoda</taxon>
        <taxon>Insecta</taxon>
        <taxon>Pterygota</taxon>
        <taxon>Neoptera</taxon>
        <taxon>Endopterygota</taxon>
        <taxon>Hymenoptera</taxon>
        <taxon>Apocrita</taxon>
        <taxon>Aculeata</taxon>
        <taxon>Apoidea</taxon>
        <taxon>Anthophila</taxon>
        <taxon>Apidae</taxon>
        <taxon>Apis</taxon>
    </lineage>
</organism>
<keyword evidence="2" id="KW-0812">Transmembrane</keyword>
<evidence type="ECO:0000313" key="4">
    <source>
        <dbReference type="Proteomes" id="UP000242457"/>
    </source>
</evidence>
<dbReference type="OrthoDB" id="7692812at2759"/>
<feature type="transmembrane region" description="Helical" evidence="2">
    <location>
        <begin position="195"/>
        <end position="218"/>
    </location>
</feature>
<feature type="compositionally biased region" description="Low complexity" evidence="1">
    <location>
        <begin position="287"/>
        <end position="298"/>
    </location>
</feature>